<feature type="region of interest" description="Disordered" evidence="1">
    <location>
        <begin position="71"/>
        <end position="90"/>
    </location>
</feature>
<dbReference type="PANTHER" id="PTHR35714:SF3">
    <property type="entry name" value="(RAPE) HYPOTHETICAL PROTEIN"/>
    <property type="match status" value="1"/>
</dbReference>
<reference evidence="2 3" key="1">
    <citation type="journal article" date="2013" name="Front. Plant Sci.">
        <title>The Reference Genome of the Halophytic Plant Eutrema salsugineum.</title>
        <authorList>
            <person name="Yang R."/>
            <person name="Jarvis D.E."/>
            <person name="Chen H."/>
            <person name="Beilstein M.A."/>
            <person name="Grimwood J."/>
            <person name="Jenkins J."/>
            <person name="Shu S."/>
            <person name="Prochnik S."/>
            <person name="Xin M."/>
            <person name="Ma C."/>
            <person name="Schmutz J."/>
            <person name="Wing R.A."/>
            <person name="Mitchell-Olds T."/>
            <person name="Schumaker K.S."/>
            <person name="Wang X."/>
        </authorList>
    </citation>
    <scope>NUCLEOTIDE SEQUENCE [LARGE SCALE GENOMIC DNA]</scope>
</reference>
<name>V4M0S1_EUTSA</name>
<protein>
    <submittedName>
        <fullName evidence="2">Uncharacterized protein</fullName>
    </submittedName>
</protein>
<dbReference type="Proteomes" id="UP000030689">
    <property type="component" value="Unassembled WGS sequence"/>
</dbReference>
<evidence type="ECO:0000256" key="1">
    <source>
        <dbReference type="SAM" id="MobiDB-lite"/>
    </source>
</evidence>
<dbReference type="EMBL" id="KI517408">
    <property type="protein sequence ID" value="ESQ49694.1"/>
    <property type="molecule type" value="Genomic_DNA"/>
</dbReference>
<proteinExistence type="predicted"/>
<accession>V4M0S1</accession>
<dbReference type="KEGG" id="eus:EUTSA_v10021664mg"/>
<gene>
    <name evidence="2" type="ORF">EUTSA_v10021664mg</name>
</gene>
<evidence type="ECO:0000313" key="2">
    <source>
        <dbReference type="EMBL" id="ESQ49694.1"/>
    </source>
</evidence>
<dbReference type="PANTHER" id="PTHR35714">
    <property type="entry name" value="OS02G0715300 PROTEIN"/>
    <property type="match status" value="1"/>
</dbReference>
<dbReference type="AlphaFoldDB" id="V4M0S1"/>
<dbReference type="Gramene" id="ESQ49694">
    <property type="protein sequence ID" value="ESQ49694"/>
    <property type="gene ID" value="EUTSA_v10021664mg"/>
</dbReference>
<sequence length="167" mass="18859">MPELALEYGCNLRIDDRKGQPLSSPAEVPFCFVVAHYHRYQQDVSFTSKHLHYDINSDSKIQFSPISSAAAATDEPGPLRRRISSLSGNQPSTAAAAACDFPRSISISAMGDQEGGSSVKEWWEWSWSLVLLKKLPIIFADLEFKEDKRDQIIFEGILRFIKKYFSL</sequence>
<evidence type="ECO:0000313" key="3">
    <source>
        <dbReference type="Proteomes" id="UP000030689"/>
    </source>
</evidence>
<keyword evidence="3" id="KW-1185">Reference proteome</keyword>
<organism evidence="2 3">
    <name type="scientific">Eutrema salsugineum</name>
    <name type="common">Saltwater cress</name>
    <name type="synonym">Sisymbrium salsugineum</name>
    <dbReference type="NCBI Taxonomy" id="72664"/>
    <lineage>
        <taxon>Eukaryota</taxon>
        <taxon>Viridiplantae</taxon>
        <taxon>Streptophyta</taxon>
        <taxon>Embryophyta</taxon>
        <taxon>Tracheophyta</taxon>
        <taxon>Spermatophyta</taxon>
        <taxon>Magnoliopsida</taxon>
        <taxon>eudicotyledons</taxon>
        <taxon>Gunneridae</taxon>
        <taxon>Pentapetalae</taxon>
        <taxon>rosids</taxon>
        <taxon>malvids</taxon>
        <taxon>Brassicales</taxon>
        <taxon>Brassicaceae</taxon>
        <taxon>Eutremeae</taxon>
        <taxon>Eutrema</taxon>
    </lineage>
</organism>